<dbReference type="Ensembl" id="ENSTGET00000001535.1">
    <property type="protein sequence ID" value="ENSTGEP00000001199.1"/>
    <property type="gene ID" value="ENSTGEG00000001138.1"/>
</dbReference>
<dbReference type="Proteomes" id="UP000694411">
    <property type="component" value="Chromosome X"/>
</dbReference>
<proteinExistence type="predicted"/>
<protein>
    <submittedName>
        <fullName evidence="1">Uncharacterized protein</fullName>
    </submittedName>
</protein>
<keyword evidence="2" id="KW-1185">Reference proteome</keyword>
<reference evidence="1" key="1">
    <citation type="submission" date="2018-05" db="EMBL/GenBank/DDBJ databases">
        <title>Whole genome of Theropithecus gelada.</title>
        <authorList>
            <person name="Chiou K.L."/>
            <person name="Snyder-Mackler N."/>
        </authorList>
    </citation>
    <scope>NUCLEOTIDE SEQUENCE [LARGE SCALE GENOMIC DNA]</scope>
</reference>
<reference evidence="1" key="2">
    <citation type="submission" date="2025-08" db="UniProtKB">
        <authorList>
            <consortium name="Ensembl"/>
        </authorList>
    </citation>
    <scope>IDENTIFICATION</scope>
</reference>
<evidence type="ECO:0000313" key="2">
    <source>
        <dbReference type="Proteomes" id="UP000694411"/>
    </source>
</evidence>
<sequence>MEEAGMDELRRPRGVWHIWCTDSGEWPMQLDVQHIITLGHVDPQYQDQKTVNIVLSVGILMPTFKTYKGMDLRFCHHNTHLAQLLKEALNIERKNQYQSLQKHTKLKRSLTI</sequence>
<accession>A0A8D2E594</accession>
<reference evidence="1" key="3">
    <citation type="submission" date="2025-09" db="UniProtKB">
        <authorList>
            <consortium name="Ensembl"/>
        </authorList>
    </citation>
    <scope>IDENTIFICATION</scope>
</reference>
<dbReference type="AlphaFoldDB" id="A0A8D2E594"/>
<organism evidence="1 2">
    <name type="scientific">Theropithecus gelada</name>
    <name type="common">Gelada baboon</name>
    <dbReference type="NCBI Taxonomy" id="9565"/>
    <lineage>
        <taxon>Eukaryota</taxon>
        <taxon>Metazoa</taxon>
        <taxon>Chordata</taxon>
        <taxon>Craniata</taxon>
        <taxon>Vertebrata</taxon>
        <taxon>Euteleostomi</taxon>
        <taxon>Mammalia</taxon>
        <taxon>Eutheria</taxon>
        <taxon>Euarchontoglires</taxon>
        <taxon>Primates</taxon>
        <taxon>Haplorrhini</taxon>
        <taxon>Catarrhini</taxon>
        <taxon>Cercopithecidae</taxon>
        <taxon>Cercopithecinae</taxon>
        <taxon>Theropithecus</taxon>
    </lineage>
</organism>
<evidence type="ECO:0000313" key="1">
    <source>
        <dbReference type="Ensembl" id="ENSTGEP00000001199.1"/>
    </source>
</evidence>
<name>A0A8D2E594_THEGE</name>